<dbReference type="InterPro" id="IPR010439">
    <property type="entry name" value="MUN_dom"/>
</dbReference>
<dbReference type="InterPro" id="IPR004182">
    <property type="entry name" value="GRAM"/>
</dbReference>
<dbReference type="CDD" id="cd13214">
    <property type="entry name" value="PH-GRAM_WBP2"/>
    <property type="match status" value="1"/>
</dbReference>
<dbReference type="InterPro" id="IPR014772">
    <property type="entry name" value="Munc13_dom-2"/>
</dbReference>
<dbReference type="SUPFAM" id="SSF50729">
    <property type="entry name" value="PH domain-like"/>
    <property type="match status" value="1"/>
</dbReference>
<evidence type="ECO:0000256" key="1">
    <source>
        <dbReference type="ARBA" id="ARBA00004172"/>
    </source>
</evidence>
<dbReference type="SMART" id="SM00239">
    <property type="entry name" value="C2"/>
    <property type="match status" value="2"/>
</dbReference>
<dbReference type="CDD" id="cd08676">
    <property type="entry name" value="C2A_Munc13-like"/>
    <property type="match status" value="1"/>
</dbReference>
<keyword evidence="6" id="KW-0963">Cytoplasm</keyword>
<dbReference type="PROSITE" id="PS51259">
    <property type="entry name" value="MHD2"/>
    <property type="match status" value="1"/>
</dbReference>
<dbReference type="GO" id="GO:0055037">
    <property type="term" value="C:recycling endosome"/>
    <property type="evidence" value="ECO:0007669"/>
    <property type="project" value="UniProtKB-SubCell"/>
</dbReference>
<evidence type="ECO:0000259" key="9">
    <source>
        <dbReference type="PROSITE" id="PS50004"/>
    </source>
</evidence>
<dbReference type="Pfam" id="PF06292">
    <property type="entry name" value="MUN"/>
    <property type="match status" value="1"/>
</dbReference>
<dbReference type="GO" id="GO:0005770">
    <property type="term" value="C:late endosome"/>
    <property type="evidence" value="ECO:0007669"/>
    <property type="project" value="UniProtKB-SubCell"/>
</dbReference>
<evidence type="ECO:0000256" key="5">
    <source>
        <dbReference type="ARBA" id="ARBA00022483"/>
    </source>
</evidence>
<feature type="domain" description="MHD1" evidence="10">
    <location>
        <begin position="598"/>
        <end position="762"/>
    </location>
</feature>
<dbReference type="Pfam" id="PF02893">
    <property type="entry name" value="GRAM"/>
    <property type="match status" value="1"/>
</dbReference>
<sequence length="1175" mass="131680">MALNKNHSEGGGVIVNNTESILMSYEHVELTFNDMKNVPEAFKGTKKGTVYLTPYRVIFLSKGKDAMRSFMMPFYLMKDCEIKQPVFGANYIKGTVKAEAGGGWEGSASYKLTFTAGGAIEFGQRMLQVASQASRGEAPPGAYGYSYLPTGPYVFPPPVANGMYPCPPGYPYPPPPPEFYPGPPMMDGAMGYVQPPPPPYPGPMEPPVSGPEVPSTPAAEAKAAEAAASAYYNPDNPHTVYMPTRALLYEEALYTVLHRVGKPEPGHVKEASELLRYLQEAFQVEPEEHQQMLQQVQELEKPVFCLKATVKQAKGILGKDVSGFSDPYCLLGIEQGAVVRHTIPEEQTHRTQVITQTLNPVWDETFILEFEDINSSSFHLDMWDLDTVESVRHKLGELTDLHGLRRIFKDARKDKGQDDFLGNVVLKLQDLRCREDQWYRLEPCTETYPDRGRCHLQFQLIHKRHSYTVHLHLLQQLVAHEVTQHQAGSTSWDGSLSPQAATILFLHATQKDLSDFHQSMAQWLAYSRVYQSLEFPSSCLLHPITSIEYQWIQGRLQAEQREELAASFTSLLAYGLSLIRRFRTVFPLSVADSPARLQSLLRVLVQMCKMKAFGELCPDSAPLPRLVTEALRTGTVEWFHLKQQHHQPMVQGLLEAGKALLGLVQDITGDLHQCQRTWNKLFHNVLKIDLFSMAFLELQWLLVPLGELIKHSTSAVDLSTCFAQIGHTAQQLDWPDPEEAFMITVKFVEDTCRLALVYCSLIKARARELAAGQKDQALAANMLCVVVNDMEQLRLVIGRLPTQLAWEALEQRVGAVLEQEQLQNTLHAQLQSALAGLSHEIRTGVRTLAEQLEAGIAKHIHSLVGVRESVLPEDAILPLMKFLEVELCYMNTNLVQENFSSLLTLLWTHTLTVLVEVATAQRSCPLACRRLKIALQNLEICFYAEGCGLPPEALHTATFKDLQRDLELQAASSRELIRRYFSSRLEQQAETTTEELGAVTIKASYRASEQKLRVELLSASNLLPLDANGSSDPFVQLTLEPRHEFPELAPRETQKHKKDLHPLFDETFEFLVPAEPCQKDGACLLLTVLDHDTLGADDLEGEAFLPLRSVHGLHGTEEPGEVPQTRLPLTYPTPNGDPVLRLLESRKGDREAQAFVKLRRQRAKQASQHAPQPGR</sequence>
<dbReference type="SUPFAM" id="SSF49562">
    <property type="entry name" value="C2 domain (Calcium/lipid-binding domain, CaLB)"/>
    <property type="match status" value="2"/>
</dbReference>
<comment type="subcellular location">
    <subcellularLocation>
        <location evidence="2">Cytoplasm</location>
    </subcellularLocation>
    <subcellularLocation>
        <location evidence="3">Late endosome</location>
    </subcellularLocation>
    <subcellularLocation>
        <location evidence="1">Recycling endosome</location>
    </subcellularLocation>
</comment>
<dbReference type="GO" id="GO:0006887">
    <property type="term" value="P:exocytosis"/>
    <property type="evidence" value="ECO:0007669"/>
    <property type="project" value="UniProtKB-KW"/>
</dbReference>
<accession>S7Q6G5</accession>
<dbReference type="eggNOG" id="KOG1328">
    <property type="taxonomic scope" value="Eukaryota"/>
</dbReference>
<gene>
    <name evidence="12" type="ORF">D623_10019851</name>
</gene>
<reference evidence="12 13" key="1">
    <citation type="journal article" date="2013" name="Nat. Commun.">
        <title>Genome analysis reveals insights into physiology and longevity of the Brandt's bat Myotis brandtii.</title>
        <authorList>
            <person name="Seim I."/>
            <person name="Fang X."/>
            <person name="Xiong Z."/>
            <person name="Lobanov A.V."/>
            <person name="Huang Z."/>
            <person name="Ma S."/>
            <person name="Feng Y."/>
            <person name="Turanov A.A."/>
            <person name="Zhu Y."/>
            <person name="Lenz T.L."/>
            <person name="Gerashchenko M.V."/>
            <person name="Fan D."/>
            <person name="Hee Yim S."/>
            <person name="Yao X."/>
            <person name="Jordan D."/>
            <person name="Xiong Y."/>
            <person name="Ma Y."/>
            <person name="Lyapunov A.N."/>
            <person name="Chen G."/>
            <person name="Kulakova O.I."/>
            <person name="Sun Y."/>
            <person name="Lee S.G."/>
            <person name="Bronson R.T."/>
            <person name="Moskalev A.A."/>
            <person name="Sunyaev S.R."/>
            <person name="Zhang G."/>
            <person name="Krogh A."/>
            <person name="Wang J."/>
            <person name="Gladyshev V.N."/>
        </authorList>
    </citation>
    <scope>NUCLEOTIDE SEQUENCE [LARGE SCALE GENOMIC DNA]</scope>
</reference>
<evidence type="ECO:0000313" key="13">
    <source>
        <dbReference type="Proteomes" id="UP000052978"/>
    </source>
</evidence>
<name>S7Q6G5_MYOBR</name>
<evidence type="ECO:0000256" key="8">
    <source>
        <dbReference type="SAM" id="MobiDB-lite"/>
    </source>
</evidence>
<dbReference type="EMBL" id="KE164590">
    <property type="protein sequence ID" value="EPQ18968.1"/>
    <property type="molecule type" value="Genomic_DNA"/>
</dbReference>
<proteinExistence type="inferred from homology"/>
<evidence type="ECO:0000256" key="7">
    <source>
        <dbReference type="ARBA" id="ARBA00022753"/>
    </source>
</evidence>
<dbReference type="PANTHER" id="PTHR45999">
    <property type="entry name" value="UNC-13-4A, ISOFORM B"/>
    <property type="match status" value="1"/>
</dbReference>
<feature type="domain" description="C2" evidence="9">
    <location>
        <begin position="285"/>
        <end position="417"/>
    </location>
</feature>
<dbReference type="Gene3D" id="2.60.40.150">
    <property type="entry name" value="C2 domain"/>
    <property type="match status" value="2"/>
</dbReference>
<evidence type="ECO:0000259" key="11">
    <source>
        <dbReference type="PROSITE" id="PS51259"/>
    </source>
</evidence>
<evidence type="ECO:0000256" key="3">
    <source>
        <dbReference type="ARBA" id="ARBA00004603"/>
    </source>
</evidence>
<keyword evidence="5" id="KW-0268">Exocytosis</keyword>
<dbReference type="Pfam" id="PF00168">
    <property type="entry name" value="C2"/>
    <property type="match status" value="2"/>
</dbReference>
<evidence type="ECO:0000259" key="10">
    <source>
        <dbReference type="PROSITE" id="PS51258"/>
    </source>
</evidence>
<dbReference type="InterPro" id="IPR000008">
    <property type="entry name" value="C2_dom"/>
</dbReference>
<dbReference type="PROSITE" id="PS51258">
    <property type="entry name" value="MHD1"/>
    <property type="match status" value="1"/>
</dbReference>
<dbReference type="InterPro" id="IPR035892">
    <property type="entry name" value="C2_domain_sf"/>
</dbReference>
<keyword evidence="13" id="KW-1185">Reference proteome</keyword>
<dbReference type="InterPro" id="IPR052095">
    <property type="entry name" value="UNC-13_domain"/>
</dbReference>
<dbReference type="PROSITE" id="PS50004">
    <property type="entry name" value="C2"/>
    <property type="match status" value="2"/>
</dbReference>
<dbReference type="Gene3D" id="1.20.58.1100">
    <property type="match status" value="1"/>
</dbReference>
<dbReference type="eggNOG" id="KOG1028">
    <property type="taxonomic scope" value="Eukaryota"/>
</dbReference>
<dbReference type="GO" id="GO:0070382">
    <property type="term" value="C:exocytic vesicle"/>
    <property type="evidence" value="ECO:0007669"/>
    <property type="project" value="TreeGrafter"/>
</dbReference>
<dbReference type="Proteomes" id="UP000052978">
    <property type="component" value="Unassembled WGS sequence"/>
</dbReference>
<evidence type="ECO:0000256" key="6">
    <source>
        <dbReference type="ARBA" id="ARBA00022490"/>
    </source>
</evidence>
<dbReference type="AlphaFoldDB" id="S7Q6G5"/>
<dbReference type="InterPro" id="IPR014770">
    <property type="entry name" value="Munc13_1"/>
</dbReference>
<organism evidence="12 13">
    <name type="scientific">Myotis brandtii</name>
    <name type="common">Brandt's bat</name>
    <dbReference type="NCBI Taxonomy" id="109478"/>
    <lineage>
        <taxon>Eukaryota</taxon>
        <taxon>Metazoa</taxon>
        <taxon>Chordata</taxon>
        <taxon>Craniata</taxon>
        <taxon>Vertebrata</taxon>
        <taxon>Euteleostomi</taxon>
        <taxon>Mammalia</taxon>
        <taxon>Eutheria</taxon>
        <taxon>Laurasiatheria</taxon>
        <taxon>Chiroptera</taxon>
        <taxon>Yangochiroptera</taxon>
        <taxon>Vespertilionidae</taxon>
        <taxon>Myotis</taxon>
    </lineage>
</organism>
<keyword evidence="7" id="KW-0967">Endosome</keyword>
<evidence type="ECO:0000313" key="12">
    <source>
        <dbReference type="EMBL" id="EPQ18968.1"/>
    </source>
</evidence>
<feature type="region of interest" description="Disordered" evidence="8">
    <location>
        <begin position="1112"/>
        <end position="1137"/>
    </location>
</feature>
<comment type="similarity">
    <text evidence="4">Belongs to the unc-13 family.</text>
</comment>
<evidence type="ECO:0000256" key="4">
    <source>
        <dbReference type="ARBA" id="ARBA00005823"/>
    </source>
</evidence>
<dbReference type="Gene3D" id="1.10.357.50">
    <property type="match status" value="1"/>
</dbReference>
<dbReference type="CDD" id="cd04009">
    <property type="entry name" value="C2B_Munc13-like"/>
    <property type="match status" value="1"/>
</dbReference>
<evidence type="ECO:0000256" key="2">
    <source>
        <dbReference type="ARBA" id="ARBA00004496"/>
    </source>
</evidence>
<feature type="domain" description="MHD2" evidence="11">
    <location>
        <begin position="873"/>
        <end position="980"/>
    </location>
</feature>
<protein>
    <submittedName>
        <fullName evidence="12">Protein unc-13 like protein D</fullName>
    </submittedName>
</protein>
<feature type="domain" description="C2" evidence="9">
    <location>
        <begin position="995"/>
        <end position="1120"/>
    </location>
</feature>
<dbReference type="PANTHER" id="PTHR45999:SF3">
    <property type="entry name" value="PROTEIN UNC-13 HOMOLOG D"/>
    <property type="match status" value="1"/>
</dbReference>